<dbReference type="GO" id="GO:0003723">
    <property type="term" value="F:RNA binding"/>
    <property type="evidence" value="ECO:0007669"/>
    <property type="project" value="InterPro"/>
</dbReference>
<dbReference type="Proteomes" id="UP000095287">
    <property type="component" value="Unplaced"/>
</dbReference>
<proteinExistence type="predicted"/>
<dbReference type="InterPro" id="IPR040183">
    <property type="entry name" value="THUMPD1-like"/>
</dbReference>
<dbReference type="WBParaSite" id="L893_g13625.t1">
    <property type="protein sequence ID" value="L893_g13625.t1"/>
    <property type="gene ID" value="L893_g13625"/>
</dbReference>
<dbReference type="PANTHER" id="PTHR13452">
    <property type="entry name" value="THUMP DOMAIN CONTAINING PROTEIN 1-RELATED"/>
    <property type="match status" value="1"/>
</dbReference>
<reference evidence="4" key="1">
    <citation type="submission" date="2016-11" db="UniProtKB">
        <authorList>
            <consortium name="WormBaseParasite"/>
        </authorList>
    </citation>
    <scope>IDENTIFICATION</scope>
</reference>
<feature type="domain" description="THUMP" evidence="2">
    <location>
        <begin position="93"/>
        <end position="171"/>
    </location>
</feature>
<dbReference type="Gene3D" id="3.30.2300.10">
    <property type="entry name" value="THUMP superfamily"/>
    <property type="match status" value="1"/>
</dbReference>
<accession>A0A1I7Y868</accession>
<organism evidence="3 4">
    <name type="scientific">Steinernema glaseri</name>
    <dbReference type="NCBI Taxonomy" id="37863"/>
    <lineage>
        <taxon>Eukaryota</taxon>
        <taxon>Metazoa</taxon>
        <taxon>Ecdysozoa</taxon>
        <taxon>Nematoda</taxon>
        <taxon>Chromadorea</taxon>
        <taxon>Rhabditida</taxon>
        <taxon>Tylenchina</taxon>
        <taxon>Panagrolaimomorpha</taxon>
        <taxon>Strongyloidoidea</taxon>
        <taxon>Steinernematidae</taxon>
        <taxon>Steinernema</taxon>
    </lineage>
</organism>
<name>A0A1I7Y868_9BILA</name>
<dbReference type="PANTHER" id="PTHR13452:SF10">
    <property type="entry name" value="THUMP DOMAIN-CONTAINING PROTEIN 1"/>
    <property type="match status" value="1"/>
</dbReference>
<dbReference type="InterPro" id="IPR004114">
    <property type="entry name" value="THUMP_dom"/>
</dbReference>
<evidence type="ECO:0000256" key="1">
    <source>
        <dbReference type="SAM" id="MobiDB-lite"/>
    </source>
</evidence>
<sequence length="223" mass="25362">MHRYFEEEGPAEDADDDDVDAADALKAQSQSMMKERNWDWLDTGAKNVLFCKVTGTDITKIAEWFVSTCQAGNESRHLMRLYPVHDSGRVETDVLEELCKKHLQTILTTEGAAALPTYRIDYIKRNNNVLSRNEVFEVVGDVMKTMSLMNRVNLTSPDVVLIVQAHKNKLLFSYARNYDARRKFSLRPLPQPGTEEPSVSLEKKTEDPPASLEKEAEKPSLEK</sequence>
<dbReference type="SUPFAM" id="SSF143437">
    <property type="entry name" value="THUMP domain-like"/>
    <property type="match status" value="1"/>
</dbReference>
<keyword evidence="3" id="KW-1185">Reference proteome</keyword>
<dbReference type="Pfam" id="PF02926">
    <property type="entry name" value="THUMP"/>
    <property type="match status" value="1"/>
</dbReference>
<dbReference type="AlphaFoldDB" id="A0A1I7Y868"/>
<dbReference type="GO" id="GO:0006400">
    <property type="term" value="P:tRNA modification"/>
    <property type="evidence" value="ECO:0007669"/>
    <property type="project" value="InterPro"/>
</dbReference>
<protein>
    <submittedName>
        <fullName evidence="4">THUMP domain-containing protein</fullName>
    </submittedName>
</protein>
<feature type="region of interest" description="Disordered" evidence="1">
    <location>
        <begin position="185"/>
        <end position="223"/>
    </location>
</feature>
<evidence type="ECO:0000313" key="4">
    <source>
        <dbReference type="WBParaSite" id="L893_g13625.t1"/>
    </source>
</evidence>
<feature type="compositionally biased region" description="Basic and acidic residues" evidence="1">
    <location>
        <begin position="201"/>
        <end position="223"/>
    </location>
</feature>
<evidence type="ECO:0000259" key="2">
    <source>
        <dbReference type="Pfam" id="PF02926"/>
    </source>
</evidence>
<dbReference type="CDD" id="cd11717">
    <property type="entry name" value="THUMP_THUMPD1_like"/>
    <property type="match status" value="1"/>
</dbReference>
<evidence type="ECO:0000313" key="3">
    <source>
        <dbReference type="Proteomes" id="UP000095287"/>
    </source>
</evidence>